<feature type="coiled-coil region" evidence="5">
    <location>
        <begin position="194"/>
        <end position="274"/>
    </location>
</feature>
<dbReference type="Proteomes" id="UP000694580">
    <property type="component" value="Chromosome 19"/>
</dbReference>
<feature type="coiled-coil region" evidence="5">
    <location>
        <begin position="35"/>
        <end position="115"/>
    </location>
</feature>
<evidence type="ECO:0000256" key="3">
    <source>
        <dbReference type="ARBA" id="ARBA00022553"/>
    </source>
</evidence>
<gene>
    <name evidence="6" type="primary">EEA1</name>
</gene>
<dbReference type="PANTHER" id="PTHR18902">
    <property type="entry name" value="NUCLEAR MITOTIC APPARATUS PROTEIN 1-RELATED"/>
    <property type="match status" value="1"/>
</dbReference>
<name>A0AAY4DAX1_9TELE</name>
<reference evidence="6 7" key="1">
    <citation type="submission" date="2020-06" db="EMBL/GenBank/DDBJ databases">
        <authorList>
            <consortium name="Wellcome Sanger Institute Data Sharing"/>
        </authorList>
    </citation>
    <scope>NUCLEOTIDE SEQUENCE [LARGE SCALE GENOMIC DNA]</scope>
</reference>
<dbReference type="PANTHER" id="PTHR18902:SF24">
    <property type="entry name" value="NUCLEAR MITOTIC APPARATUS PROTEIN 1"/>
    <property type="match status" value="1"/>
</dbReference>
<protein>
    <recommendedName>
        <fullName evidence="8">Nuclear mitotic apparatus protein 1</fullName>
    </recommendedName>
</protein>
<sequence length="1135" mass="129318">MQLQVAASLASAKESELSSLHEEVLKLKHLQSKTQESLKSQCQKHEQNVAELQAQVNKVSNLCSEKNEELSSLHTEIKHKTVLILNAQAREESQKKLLEEEVAGLQDKVKELLVTTTEKESLLNSLYDEIKGHKAFRIREQEIEADQRRQNGEEICHLKAKLQEMSSVVSVRESELCTLRDELKDREEMWLSAHETLNSQKKELELEISHLQAQVDQGSALCCQKEEQLSTLQNEMIEKDNTRLRAEEAERSQRQSLEIEVTKLQTQVQQVSALCSQKEDELYSLHKEIQSKDQACLLVKEAQESQHKETEMKIADLKVKIQEMVSVVSDRESQLTALHDASDCQKKELDKEIACLKAKVQEASTLASSWELELHNELQVHKEQLARILETEDAQRHQLQKEVSRLQAVVHEKDEVLQSLSLEMNKRDEIRAWAEDAKDTHCKQLEAEAALLQAKILELSALASTRESELTSLQNEFKQSEAFRASAQECDSQRRELEKVVDELNAKVQETSAHATAREFELNTLHDKLKACEEKQAKMQKIDKEKRKNLEKEACDLQAQVQQLSAMVSVGASEINSLCEKLSKQKELYEAANNAAQTKTKELESSLAYFQEKLDRSSQQATVREEVIESLGKELNEIVAQSQQKEEIAQREKKDLQRVQAEVQQDQERDKKAHHQELEFLKKEKERLVTLNKTLQRGNNTYQELGTKLERQLAEEQASLFSLRQLLEEHEKKNSELNDNLLMKTEVVEHYKAQLEKAKTHYNGKKQQLIEAQEKSCSLQASLENSQREVDALKAERKLLVLELEQAKVMEKSLATQVSTLQTQVTHADGQQQNVAAGSQMRLREAVYLHLPEKSTLPEESSTPLVRSSERLAAKRRALVGTSLETLYFTPMGRSHPTETNRELESSITSLGGLALDSTKKTTKHRRKTQIINITMTKEGEEFFSLNSVHSRPIVGVQHSHPISKELFTEPSISVSDQLLSLPGYRRSNVHSNFPTRSKFTENEPEHSAEDWMRIAELQTRNQACLPHLKSSYPLESRVIGNPSFLITDDDLRTGDPKETIRRASMMPEQLLNSVASHRLSLAPGYSTKKVATCFPRPMTPKDRNAARLGSQNRPPASPVRIFFFSDVVPIFVGF</sequence>
<dbReference type="GO" id="GO:0005737">
    <property type="term" value="C:cytoplasm"/>
    <property type="evidence" value="ECO:0007669"/>
    <property type="project" value="UniProtKB-SubCell"/>
</dbReference>
<dbReference type="AlphaFoldDB" id="A0AAY4DAX1"/>
<evidence type="ECO:0000256" key="2">
    <source>
        <dbReference type="ARBA" id="ARBA00022490"/>
    </source>
</evidence>
<keyword evidence="2" id="KW-0963">Cytoplasm</keyword>
<comment type="subcellular location">
    <subcellularLocation>
        <location evidence="1">Cytoplasm</location>
    </subcellularLocation>
</comment>
<dbReference type="GeneTree" id="ENSGT01120000275473"/>
<accession>A0AAY4DAX1</accession>
<dbReference type="GO" id="GO:0005813">
    <property type="term" value="C:centrosome"/>
    <property type="evidence" value="ECO:0007669"/>
    <property type="project" value="TreeGrafter"/>
</dbReference>
<evidence type="ECO:0000313" key="7">
    <source>
        <dbReference type="Proteomes" id="UP000694580"/>
    </source>
</evidence>
<keyword evidence="3" id="KW-0597">Phosphoprotein</keyword>
<dbReference type="GO" id="GO:0008017">
    <property type="term" value="F:microtubule binding"/>
    <property type="evidence" value="ECO:0007669"/>
    <property type="project" value="TreeGrafter"/>
</dbReference>
<keyword evidence="4 5" id="KW-0175">Coiled coil</keyword>
<feature type="coiled-coil region" evidence="5">
    <location>
        <begin position="639"/>
        <end position="810"/>
    </location>
</feature>
<keyword evidence="7" id="KW-1185">Reference proteome</keyword>
<reference evidence="6" key="3">
    <citation type="submission" date="2025-09" db="UniProtKB">
        <authorList>
            <consortium name="Ensembl"/>
        </authorList>
    </citation>
    <scope>IDENTIFICATION</scope>
</reference>
<evidence type="ECO:0008006" key="8">
    <source>
        <dbReference type="Google" id="ProtNLM"/>
    </source>
</evidence>
<feature type="coiled-coil region" evidence="5">
    <location>
        <begin position="487"/>
        <end position="514"/>
    </location>
</feature>
<feature type="coiled-coil region" evidence="5">
    <location>
        <begin position="346"/>
        <end position="409"/>
    </location>
</feature>
<evidence type="ECO:0000313" key="6">
    <source>
        <dbReference type="Ensembl" id="ENSDCDP00010042682.1"/>
    </source>
</evidence>
<evidence type="ECO:0000256" key="5">
    <source>
        <dbReference type="SAM" id="Coils"/>
    </source>
</evidence>
<evidence type="ECO:0000256" key="4">
    <source>
        <dbReference type="ARBA" id="ARBA00023054"/>
    </source>
</evidence>
<reference evidence="6" key="2">
    <citation type="submission" date="2025-08" db="UniProtKB">
        <authorList>
            <consortium name="Ensembl"/>
        </authorList>
    </citation>
    <scope>IDENTIFICATION</scope>
</reference>
<dbReference type="Ensembl" id="ENSDCDT00010052723.1">
    <property type="protein sequence ID" value="ENSDCDP00010042682.1"/>
    <property type="gene ID" value="ENSDCDG00010026819.1"/>
</dbReference>
<proteinExistence type="predicted"/>
<dbReference type="GO" id="GO:0005876">
    <property type="term" value="C:spindle microtubule"/>
    <property type="evidence" value="ECO:0007669"/>
    <property type="project" value="TreeGrafter"/>
</dbReference>
<dbReference type="InterPro" id="IPR051841">
    <property type="entry name" value="MT-Golgi_org_protein"/>
</dbReference>
<feature type="coiled-coil region" evidence="5">
    <location>
        <begin position="575"/>
        <end position="602"/>
    </location>
</feature>
<dbReference type="GO" id="GO:0000132">
    <property type="term" value="P:establishment of mitotic spindle orientation"/>
    <property type="evidence" value="ECO:0007669"/>
    <property type="project" value="TreeGrafter"/>
</dbReference>
<organism evidence="6 7">
    <name type="scientific">Denticeps clupeoides</name>
    <name type="common">denticle herring</name>
    <dbReference type="NCBI Taxonomy" id="299321"/>
    <lineage>
        <taxon>Eukaryota</taxon>
        <taxon>Metazoa</taxon>
        <taxon>Chordata</taxon>
        <taxon>Craniata</taxon>
        <taxon>Vertebrata</taxon>
        <taxon>Euteleostomi</taxon>
        <taxon>Actinopterygii</taxon>
        <taxon>Neopterygii</taxon>
        <taxon>Teleostei</taxon>
        <taxon>Clupei</taxon>
        <taxon>Clupeiformes</taxon>
        <taxon>Denticipitoidei</taxon>
        <taxon>Denticipitidae</taxon>
        <taxon>Denticeps</taxon>
    </lineage>
</organism>
<evidence type="ECO:0000256" key="1">
    <source>
        <dbReference type="ARBA" id="ARBA00004496"/>
    </source>
</evidence>
<dbReference type="GO" id="GO:0000922">
    <property type="term" value="C:spindle pole"/>
    <property type="evidence" value="ECO:0007669"/>
    <property type="project" value="TreeGrafter"/>
</dbReference>